<comment type="caution">
    <text evidence="1">The sequence shown here is derived from an EMBL/GenBank/DDBJ whole genome shotgun (WGS) entry which is preliminary data.</text>
</comment>
<name>A0A4Y2ETA9_ARAVE</name>
<gene>
    <name evidence="1" type="ORF">AVEN_136029_1</name>
</gene>
<protein>
    <submittedName>
        <fullName evidence="1">Uncharacterized protein</fullName>
    </submittedName>
</protein>
<accession>A0A4Y2ETA9</accession>
<dbReference type="AlphaFoldDB" id="A0A4Y2ETA9"/>
<evidence type="ECO:0000313" key="1">
    <source>
        <dbReference type="EMBL" id="GBM32450.1"/>
    </source>
</evidence>
<dbReference type="EMBL" id="BGPR01000708">
    <property type="protein sequence ID" value="GBM32450.1"/>
    <property type="molecule type" value="Genomic_DNA"/>
</dbReference>
<organism evidence="1 2">
    <name type="scientific">Araneus ventricosus</name>
    <name type="common">Orbweaver spider</name>
    <name type="synonym">Epeira ventricosa</name>
    <dbReference type="NCBI Taxonomy" id="182803"/>
    <lineage>
        <taxon>Eukaryota</taxon>
        <taxon>Metazoa</taxon>
        <taxon>Ecdysozoa</taxon>
        <taxon>Arthropoda</taxon>
        <taxon>Chelicerata</taxon>
        <taxon>Arachnida</taxon>
        <taxon>Araneae</taxon>
        <taxon>Araneomorphae</taxon>
        <taxon>Entelegynae</taxon>
        <taxon>Araneoidea</taxon>
        <taxon>Araneidae</taxon>
        <taxon>Araneus</taxon>
    </lineage>
</organism>
<keyword evidence="2" id="KW-1185">Reference proteome</keyword>
<sequence length="100" mass="11727">MYQPCAVCTGSATWRGIFRTTRHFHDNNQIFVALVLTKKRRTGERTSEMKENPRASTCCGFLQTTVWKTLNSNQLHPYHEQRVQILQPDGYPRRIAFAQW</sequence>
<evidence type="ECO:0000313" key="2">
    <source>
        <dbReference type="Proteomes" id="UP000499080"/>
    </source>
</evidence>
<reference evidence="1 2" key="1">
    <citation type="journal article" date="2019" name="Sci. Rep.">
        <title>Orb-weaving spider Araneus ventricosus genome elucidates the spidroin gene catalogue.</title>
        <authorList>
            <person name="Kono N."/>
            <person name="Nakamura H."/>
            <person name="Ohtoshi R."/>
            <person name="Moran D.A.P."/>
            <person name="Shinohara A."/>
            <person name="Yoshida Y."/>
            <person name="Fujiwara M."/>
            <person name="Mori M."/>
            <person name="Tomita M."/>
            <person name="Arakawa K."/>
        </authorList>
    </citation>
    <scope>NUCLEOTIDE SEQUENCE [LARGE SCALE GENOMIC DNA]</scope>
</reference>
<proteinExistence type="predicted"/>
<dbReference type="Proteomes" id="UP000499080">
    <property type="component" value="Unassembled WGS sequence"/>
</dbReference>